<gene>
    <name evidence="1" type="ORF">GCM10017581_091190</name>
</gene>
<dbReference type="AlphaFoldDB" id="A0A9W6KSN9"/>
<evidence type="ECO:0000313" key="1">
    <source>
        <dbReference type="EMBL" id="GLL07367.1"/>
    </source>
</evidence>
<reference evidence="1" key="2">
    <citation type="submission" date="2023-01" db="EMBL/GenBank/DDBJ databases">
        <authorList>
            <person name="Sun Q."/>
            <person name="Evtushenko L."/>
        </authorList>
    </citation>
    <scope>NUCLEOTIDE SEQUENCE</scope>
    <source>
        <strain evidence="1">VKM Ac-1321</strain>
    </source>
</reference>
<sequence length="259" mass="28706">MPRWPIEIDPRHHGGMAGDPALERIRAAIRRLDAPRTLAELARAEPRLGADPWYRTVADYVQRRLWQPASEPAPGGLAVGSLQQVLRWLLAEEIAAAAGLFAEGRYADTRRVCERAARIDGQCAQLALLRGMAMAADAPKDWATLIEARRWLTVAATDPALQDECRRAAEHLDTALDRRERTEVTRLAEGYAAIRRVYDRTTLYYVEAVNMRASLVALGGKVDRARRRCRPGRPGARSLDALARTITSDLAVLRAALGL</sequence>
<keyword evidence="2" id="KW-1185">Reference proteome</keyword>
<accession>A0A9W6KSN9</accession>
<organism evidence="1 2">
    <name type="scientific">Dactylosporangium matsuzakiense</name>
    <dbReference type="NCBI Taxonomy" id="53360"/>
    <lineage>
        <taxon>Bacteria</taxon>
        <taxon>Bacillati</taxon>
        <taxon>Actinomycetota</taxon>
        <taxon>Actinomycetes</taxon>
        <taxon>Micromonosporales</taxon>
        <taxon>Micromonosporaceae</taxon>
        <taxon>Dactylosporangium</taxon>
    </lineage>
</organism>
<evidence type="ECO:0000313" key="2">
    <source>
        <dbReference type="Proteomes" id="UP001143480"/>
    </source>
</evidence>
<reference evidence="1" key="1">
    <citation type="journal article" date="2014" name="Int. J. Syst. Evol. Microbiol.">
        <title>Complete genome sequence of Corynebacterium casei LMG S-19264T (=DSM 44701T), isolated from a smear-ripened cheese.</title>
        <authorList>
            <consortium name="US DOE Joint Genome Institute (JGI-PGF)"/>
            <person name="Walter F."/>
            <person name="Albersmeier A."/>
            <person name="Kalinowski J."/>
            <person name="Ruckert C."/>
        </authorList>
    </citation>
    <scope>NUCLEOTIDE SEQUENCE</scope>
    <source>
        <strain evidence="1">VKM Ac-1321</strain>
    </source>
</reference>
<protein>
    <submittedName>
        <fullName evidence="1">Uncharacterized protein</fullName>
    </submittedName>
</protein>
<dbReference type="Proteomes" id="UP001143480">
    <property type="component" value="Unassembled WGS sequence"/>
</dbReference>
<name>A0A9W6KSN9_9ACTN</name>
<comment type="caution">
    <text evidence="1">The sequence shown here is derived from an EMBL/GenBank/DDBJ whole genome shotgun (WGS) entry which is preliminary data.</text>
</comment>
<dbReference type="EMBL" id="BSFP01000093">
    <property type="protein sequence ID" value="GLL07367.1"/>
    <property type="molecule type" value="Genomic_DNA"/>
</dbReference>
<proteinExistence type="predicted"/>